<evidence type="ECO:0000256" key="2">
    <source>
        <dbReference type="SAM" id="MobiDB-lite"/>
    </source>
</evidence>
<keyword evidence="5" id="KW-1185">Reference proteome</keyword>
<comment type="caution">
    <text evidence="4">The sequence shown here is derived from an EMBL/GenBank/DDBJ whole genome shotgun (WGS) entry which is preliminary data.</text>
</comment>
<dbReference type="Gene3D" id="3.90.1530.30">
    <property type="match status" value="1"/>
</dbReference>
<dbReference type="SUPFAM" id="SSF110849">
    <property type="entry name" value="ParB/Sulfiredoxin"/>
    <property type="match status" value="1"/>
</dbReference>
<evidence type="ECO:0000259" key="3">
    <source>
        <dbReference type="SMART" id="SM00470"/>
    </source>
</evidence>
<dbReference type="Pfam" id="PF02195">
    <property type="entry name" value="ParB_N"/>
    <property type="match status" value="1"/>
</dbReference>
<evidence type="ECO:0000313" key="5">
    <source>
        <dbReference type="Proteomes" id="UP000662572"/>
    </source>
</evidence>
<evidence type="ECO:0000313" key="4">
    <source>
        <dbReference type="EMBL" id="GGZ32770.1"/>
    </source>
</evidence>
<dbReference type="Proteomes" id="UP000662572">
    <property type="component" value="Unassembled WGS sequence"/>
</dbReference>
<dbReference type="EMBL" id="BMZB01000002">
    <property type="protein sequence ID" value="GGZ32770.1"/>
    <property type="molecule type" value="Genomic_DNA"/>
</dbReference>
<feature type="domain" description="ParB-like N-terminal" evidence="3">
    <location>
        <begin position="14"/>
        <end position="115"/>
    </location>
</feature>
<protein>
    <submittedName>
        <fullName evidence="4">Chromosome partitioning protein ParB</fullName>
    </submittedName>
</protein>
<dbReference type="PANTHER" id="PTHR33375:SF7">
    <property type="entry name" value="CHROMOSOME 2-PARTITIONING PROTEIN PARB-RELATED"/>
    <property type="match status" value="1"/>
</dbReference>
<proteinExistence type="inferred from homology"/>
<reference evidence="4" key="1">
    <citation type="journal article" date="2014" name="Int. J. Syst. Evol. Microbiol.">
        <title>Complete genome sequence of Corynebacterium casei LMG S-19264T (=DSM 44701T), isolated from a smear-ripened cheese.</title>
        <authorList>
            <consortium name="US DOE Joint Genome Institute (JGI-PGF)"/>
            <person name="Walter F."/>
            <person name="Albersmeier A."/>
            <person name="Kalinowski J."/>
            <person name="Ruckert C."/>
        </authorList>
    </citation>
    <scope>NUCLEOTIDE SEQUENCE</scope>
    <source>
        <strain evidence="4">KCTC 32296</strain>
    </source>
</reference>
<sequence>MNKPLTKLILSPSRDIPFEKLRLTQSNVRRIKAGQSIAELAEDIGRRTLLQSLSVRPILDDKGVETGLYSVPAGGRRYRALELLVKQKRLAKDAPVNCIVREDGIAEEDSLAENTHRLALHPLDQYRAFKTLVDQGLSEEDIAARFFVSVTVVKQRLKLASVAPSLLDIYADDGMALEQLMAFSVTDDHARQEMVWQAIQGISWQQEPYHIRRHLTENSVAATNKRVRFVGLDAYVEAGGIVERDLFNDDAGGFLQDPVLLDTLVADKLRSAAETLSAEGWKWAEIAIDLPYGHANGLRKLKGTPEKLSAAEQTEYDALREELDTLLDDYADEEAFPEAVDERLGVIEAAIERYQNRPTLYDPADIARGGIFLTIAHDGALKVDRAYIRPEDEAAPETSADDGVVSRSVDDDGITPTTIITAAGERQPAEDEDDDDPVKPLPDRLLGELTTYRTVALRNALANNPHVALTALLHKLAGDLFLRDGGGCLEARIFHPSLQAQGPDLKDSPSAQAITQRHETWQALVPGNESALWSWVDGLDETTRMALLAHCVSFGVNALHQKIDKYGNGTVTRQGLQARMGQADRLSAALDLDLVVSGWRPTTDNYLGRVTKPHILQAVREARGEQFVGMIDHLKKGDMAAEAERLLDGTGWLPAPLQMSGISDREPHLEPDAGMEVGDDLPSFLMGDMDDDISGDEDSPDPEDEAAGPLAAE</sequence>
<feature type="compositionally biased region" description="Acidic residues" evidence="2">
    <location>
        <begin position="688"/>
        <end position="706"/>
    </location>
</feature>
<dbReference type="SUPFAM" id="SSF109709">
    <property type="entry name" value="KorB DNA-binding domain-like"/>
    <property type="match status" value="1"/>
</dbReference>
<dbReference type="Gene3D" id="1.10.10.2830">
    <property type="match status" value="1"/>
</dbReference>
<dbReference type="InterPro" id="IPR050336">
    <property type="entry name" value="Chromosome_partition/occlusion"/>
</dbReference>
<dbReference type="FunFam" id="1.10.10.2830:FF:000001">
    <property type="entry name" value="Chromosome partitioning protein ParB"/>
    <property type="match status" value="1"/>
</dbReference>
<organism evidence="4 5">
    <name type="scientific">Asticcacaulis endophyticus</name>
    <dbReference type="NCBI Taxonomy" id="1395890"/>
    <lineage>
        <taxon>Bacteria</taxon>
        <taxon>Pseudomonadati</taxon>
        <taxon>Pseudomonadota</taxon>
        <taxon>Alphaproteobacteria</taxon>
        <taxon>Caulobacterales</taxon>
        <taxon>Caulobacteraceae</taxon>
        <taxon>Asticcacaulis</taxon>
    </lineage>
</organism>
<dbReference type="InterPro" id="IPR003115">
    <property type="entry name" value="ParB_N"/>
</dbReference>
<dbReference type="GO" id="GO:0007059">
    <property type="term" value="P:chromosome segregation"/>
    <property type="evidence" value="ECO:0007669"/>
    <property type="project" value="TreeGrafter"/>
</dbReference>
<dbReference type="CDD" id="cd16406">
    <property type="entry name" value="ParB_N_like"/>
    <property type="match status" value="1"/>
</dbReference>
<dbReference type="GO" id="GO:0005694">
    <property type="term" value="C:chromosome"/>
    <property type="evidence" value="ECO:0007669"/>
    <property type="project" value="TreeGrafter"/>
</dbReference>
<dbReference type="SMART" id="SM00470">
    <property type="entry name" value="ParB"/>
    <property type="match status" value="1"/>
</dbReference>
<evidence type="ECO:0000256" key="1">
    <source>
        <dbReference type="ARBA" id="ARBA00006295"/>
    </source>
</evidence>
<feature type="region of interest" description="Disordered" evidence="2">
    <location>
        <begin position="661"/>
        <end position="713"/>
    </location>
</feature>
<dbReference type="InterPro" id="IPR036086">
    <property type="entry name" value="ParB/Sulfiredoxin_sf"/>
</dbReference>
<comment type="similarity">
    <text evidence="1">Belongs to the ParB family.</text>
</comment>
<gene>
    <name evidence="4" type="ORF">GCM10011273_18760</name>
</gene>
<dbReference type="FunFam" id="3.90.1530.30:FF:000002">
    <property type="entry name" value="Chromosome partitioning protein ParB"/>
    <property type="match status" value="1"/>
</dbReference>
<dbReference type="RefSeq" id="WP_189486203.1">
    <property type="nucleotide sequence ID" value="NZ_BMZB01000002.1"/>
</dbReference>
<name>A0A918UTH6_9CAUL</name>
<dbReference type="AlphaFoldDB" id="A0A918UTH6"/>
<accession>A0A918UTH6</accession>
<feature type="region of interest" description="Disordered" evidence="2">
    <location>
        <begin position="392"/>
        <end position="441"/>
    </location>
</feature>
<reference evidence="4" key="2">
    <citation type="submission" date="2020-09" db="EMBL/GenBank/DDBJ databases">
        <authorList>
            <person name="Sun Q."/>
            <person name="Kim S."/>
        </authorList>
    </citation>
    <scope>NUCLEOTIDE SEQUENCE</scope>
    <source>
        <strain evidence="4">KCTC 32296</strain>
    </source>
</reference>
<dbReference type="PANTHER" id="PTHR33375">
    <property type="entry name" value="CHROMOSOME-PARTITIONING PROTEIN PARB-RELATED"/>
    <property type="match status" value="1"/>
</dbReference>